<name>A0A9K3D2P1_9EUKA</name>
<gene>
    <name evidence="2" type="ORF">KIPB_008369</name>
</gene>
<protein>
    <recommendedName>
        <fullName evidence="1">SCD domain-containing protein</fullName>
    </recommendedName>
</protein>
<dbReference type="OrthoDB" id="498590at2759"/>
<dbReference type="InterPro" id="IPR016024">
    <property type="entry name" value="ARM-type_fold"/>
</dbReference>
<dbReference type="PROSITE" id="PS51425">
    <property type="entry name" value="SCD"/>
    <property type="match status" value="1"/>
</dbReference>
<dbReference type="Gene3D" id="1.25.10.10">
    <property type="entry name" value="Leucine-rich Repeat Variant"/>
    <property type="match status" value="1"/>
</dbReference>
<dbReference type="Pfam" id="PF21581">
    <property type="entry name" value="SCD"/>
    <property type="match status" value="1"/>
</dbReference>
<dbReference type="InterPro" id="IPR039662">
    <property type="entry name" value="Cohesin_Scc3/SA"/>
</dbReference>
<feature type="non-terminal residue" evidence="2">
    <location>
        <position position="1"/>
    </location>
</feature>
<dbReference type="Proteomes" id="UP000265618">
    <property type="component" value="Unassembled WGS sequence"/>
</dbReference>
<evidence type="ECO:0000313" key="3">
    <source>
        <dbReference type="Proteomes" id="UP000265618"/>
    </source>
</evidence>
<dbReference type="GO" id="GO:0003682">
    <property type="term" value="F:chromatin binding"/>
    <property type="evidence" value="ECO:0007669"/>
    <property type="project" value="TreeGrafter"/>
</dbReference>
<comment type="caution">
    <text evidence="2">The sequence shown here is derived from an EMBL/GenBank/DDBJ whole genome shotgun (WGS) entry which is preliminary data.</text>
</comment>
<dbReference type="InterPro" id="IPR020839">
    <property type="entry name" value="SCD"/>
</dbReference>
<sequence>VDAMCARPEILLISTQLRYIAWMLNDTEAQVRLSALGAIRQIAEDEENCVRLTGFLDRFHERLVNMTSDTDMNVAKEAICTAQALLQARLLVDKDDVTSLVWLSVERDPEMREAAKPILHEALMRGFFGPGLSGTGTDRGLSGVIAAAAELDMLSPMYLAAMVSSLYEMPVTRHALRAYKAGLDMAGDGSPLSLSVLTLLRYAATMATYGEVPALRALSTSGKKSKKLPERDVQMIYICIYICVCSKKLPERDVHVPRPETPYDEEAIGFLSSALSSASEVTELFERIASTGIEGATQLVTLLSYVDMQSTAATSAKEVLTLALELCATPNSVVEREREAGCLFVDATMRLAGVLMSSDYTSSDVSGEVTLHMQGMQRDLRANEEISGCGLFLTNISCILMHTSVVDHIMAKDLFEVVCNKVDAFSAMLKEGQGEREPGAEVVRVSNVVALTSISQ</sequence>
<dbReference type="SUPFAM" id="SSF48371">
    <property type="entry name" value="ARM repeat"/>
    <property type="match status" value="1"/>
</dbReference>
<dbReference type="PANTHER" id="PTHR11199:SF0">
    <property type="entry name" value="LD34181P-RELATED"/>
    <property type="match status" value="1"/>
</dbReference>
<proteinExistence type="predicted"/>
<dbReference type="EMBL" id="BDIP01002573">
    <property type="protein sequence ID" value="GIQ86500.1"/>
    <property type="molecule type" value="Genomic_DNA"/>
</dbReference>
<keyword evidence="3" id="KW-1185">Reference proteome</keyword>
<dbReference type="GO" id="GO:0007062">
    <property type="term" value="P:sister chromatid cohesion"/>
    <property type="evidence" value="ECO:0007669"/>
    <property type="project" value="TreeGrafter"/>
</dbReference>
<organism evidence="2 3">
    <name type="scientific">Kipferlia bialata</name>
    <dbReference type="NCBI Taxonomy" id="797122"/>
    <lineage>
        <taxon>Eukaryota</taxon>
        <taxon>Metamonada</taxon>
        <taxon>Carpediemonas-like organisms</taxon>
        <taxon>Kipferlia</taxon>
    </lineage>
</organism>
<dbReference type="PANTHER" id="PTHR11199">
    <property type="entry name" value="STROMAL ANTIGEN"/>
    <property type="match status" value="1"/>
</dbReference>
<feature type="domain" description="SCD" evidence="1">
    <location>
        <begin position="1"/>
        <end position="66"/>
    </location>
</feature>
<evidence type="ECO:0000313" key="2">
    <source>
        <dbReference type="EMBL" id="GIQ86500.1"/>
    </source>
</evidence>
<dbReference type="AlphaFoldDB" id="A0A9K3D2P1"/>
<reference evidence="2 3" key="1">
    <citation type="journal article" date="2018" name="PLoS ONE">
        <title>The draft genome of Kipferlia bialata reveals reductive genome evolution in fornicate parasites.</title>
        <authorList>
            <person name="Tanifuji G."/>
            <person name="Takabayashi S."/>
            <person name="Kume K."/>
            <person name="Takagi M."/>
            <person name="Nakayama T."/>
            <person name="Kamikawa R."/>
            <person name="Inagaki Y."/>
            <person name="Hashimoto T."/>
        </authorList>
    </citation>
    <scope>NUCLEOTIDE SEQUENCE [LARGE SCALE GENOMIC DNA]</scope>
    <source>
        <strain evidence="2">NY0173</strain>
    </source>
</reference>
<dbReference type="GO" id="GO:0008278">
    <property type="term" value="C:cohesin complex"/>
    <property type="evidence" value="ECO:0007669"/>
    <property type="project" value="TreeGrafter"/>
</dbReference>
<dbReference type="GO" id="GO:0005634">
    <property type="term" value="C:nucleus"/>
    <property type="evidence" value="ECO:0007669"/>
    <property type="project" value="TreeGrafter"/>
</dbReference>
<evidence type="ECO:0000259" key="1">
    <source>
        <dbReference type="PROSITE" id="PS51425"/>
    </source>
</evidence>
<feature type="non-terminal residue" evidence="2">
    <location>
        <position position="456"/>
    </location>
</feature>
<dbReference type="InterPro" id="IPR011989">
    <property type="entry name" value="ARM-like"/>
</dbReference>
<accession>A0A9K3D2P1</accession>
<dbReference type="GO" id="GO:0000785">
    <property type="term" value="C:chromatin"/>
    <property type="evidence" value="ECO:0007669"/>
    <property type="project" value="TreeGrafter"/>
</dbReference>